<accession>A0A1N6FXH7</accession>
<sequence>MYSYFMPRERSLQARTLVYNTPFLLVSALEQFQRFAYKRNLETTKIGWAGPGCVIGLLDIKNMIQTNTELVMPNEAAPKEKRTSALSPLGSSLSGLEKGDINRVNL</sequence>
<evidence type="ECO:0000259" key="2">
    <source>
        <dbReference type="Pfam" id="PF01272"/>
    </source>
</evidence>
<dbReference type="STRING" id="44575.SAMN05216419_10337"/>
<dbReference type="EMBL" id="FSRO01000001">
    <property type="protein sequence ID" value="SIN99968.1"/>
    <property type="molecule type" value="Genomic_DNA"/>
</dbReference>
<organism evidence="3 4">
    <name type="scientific">Nitrosomonas cryotolerans ATCC 49181</name>
    <dbReference type="NCBI Taxonomy" id="1131553"/>
    <lineage>
        <taxon>Bacteria</taxon>
        <taxon>Pseudomonadati</taxon>
        <taxon>Pseudomonadota</taxon>
        <taxon>Betaproteobacteria</taxon>
        <taxon>Nitrosomonadales</taxon>
        <taxon>Nitrosomonadaceae</taxon>
        <taxon>Nitrosomonas</taxon>
    </lineage>
</organism>
<proteinExistence type="predicted"/>
<feature type="region of interest" description="Disordered" evidence="1">
    <location>
        <begin position="74"/>
        <end position="106"/>
    </location>
</feature>
<dbReference type="RefSeq" id="WP_028461985.1">
    <property type="nucleotide sequence ID" value="NZ_FSRO01000001.1"/>
</dbReference>
<dbReference type="SUPFAM" id="SSF54534">
    <property type="entry name" value="FKBP-like"/>
    <property type="match status" value="1"/>
</dbReference>
<reference evidence="3 4" key="1">
    <citation type="submission" date="2016-12" db="EMBL/GenBank/DDBJ databases">
        <authorList>
            <person name="Song W.-J."/>
            <person name="Kurnit D.M."/>
        </authorList>
    </citation>
    <scope>NUCLEOTIDE SEQUENCE [LARGE SCALE GENOMIC DNA]</scope>
    <source>
        <strain evidence="3 4">ATCC 49181</strain>
    </source>
</reference>
<name>A0A1N6FXH7_9PROT</name>
<feature type="compositionally biased region" description="Basic and acidic residues" evidence="1">
    <location>
        <begin position="97"/>
        <end position="106"/>
    </location>
</feature>
<evidence type="ECO:0000256" key="1">
    <source>
        <dbReference type="SAM" id="MobiDB-lite"/>
    </source>
</evidence>
<dbReference type="GO" id="GO:0003746">
    <property type="term" value="F:translation elongation factor activity"/>
    <property type="evidence" value="ECO:0007669"/>
    <property type="project" value="UniProtKB-KW"/>
</dbReference>
<feature type="domain" description="Transcription elongation factor GreA/GreB C-terminal" evidence="2">
    <location>
        <begin position="50"/>
        <end position="104"/>
    </location>
</feature>
<dbReference type="Gene3D" id="3.10.50.30">
    <property type="entry name" value="Transcription elongation factor, GreA/GreB, C-terminal domain"/>
    <property type="match status" value="1"/>
</dbReference>
<gene>
    <name evidence="3" type="ORF">SAMN02743940_0450</name>
</gene>
<dbReference type="InterPro" id="IPR036953">
    <property type="entry name" value="GreA/GreB_C_sf"/>
</dbReference>
<dbReference type="AlphaFoldDB" id="A0A1N6FXH7"/>
<dbReference type="InterPro" id="IPR001437">
    <property type="entry name" value="Tscrpt_elong_fac_GreA/B_C"/>
</dbReference>
<dbReference type="Proteomes" id="UP000185062">
    <property type="component" value="Unassembled WGS sequence"/>
</dbReference>
<dbReference type="GO" id="GO:0032784">
    <property type="term" value="P:regulation of DNA-templated transcription elongation"/>
    <property type="evidence" value="ECO:0007669"/>
    <property type="project" value="InterPro"/>
</dbReference>
<evidence type="ECO:0000313" key="3">
    <source>
        <dbReference type="EMBL" id="SIN99968.1"/>
    </source>
</evidence>
<protein>
    <submittedName>
        <fullName evidence="3">Transcription elongation factor, GreA/GreB, C-term</fullName>
    </submittedName>
</protein>
<keyword evidence="3" id="KW-0251">Elongation factor</keyword>
<evidence type="ECO:0000313" key="4">
    <source>
        <dbReference type="Proteomes" id="UP000185062"/>
    </source>
</evidence>
<dbReference type="Pfam" id="PF01272">
    <property type="entry name" value="GreA_GreB"/>
    <property type="match status" value="1"/>
</dbReference>
<dbReference type="GO" id="GO:0003677">
    <property type="term" value="F:DNA binding"/>
    <property type="evidence" value="ECO:0007669"/>
    <property type="project" value="InterPro"/>
</dbReference>
<keyword evidence="4" id="KW-1185">Reference proteome</keyword>
<feature type="compositionally biased region" description="Low complexity" evidence="1">
    <location>
        <begin position="86"/>
        <end position="96"/>
    </location>
</feature>
<keyword evidence="3" id="KW-0648">Protein biosynthesis</keyword>